<evidence type="ECO:0000256" key="2">
    <source>
        <dbReference type="SAM" id="Phobius"/>
    </source>
</evidence>
<evidence type="ECO:0000256" key="1">
    <source>
        <dbReference type="SAM" id="MobiDB-lite"/>
    </source>
</evidence>
<evidence type="ECO:0008006" key="5">
    <source>
        <dbReference type="Google" id="ProtNLM"/>
    </source>
</evidence>
<gene>
    <name evidence="3" type="ORF">ACJDU8_24980</name>
</gene>
<dbReference type="InterPro" id="IPR007136">
    <property type="entry name" value="DUF347"/>
</dbReference>
<dbReference type="Proteomes" id="UP001623660">
    <property type="component" value="Unassembled WGS sequence"/>
</dbReference>
<name>A0ABW8SSU6_9CLOT</name>
<dbReference type="Pfam" id="PF03988">
    <property type="entry name" value="DUF347"/>
    <property type="match status" value="4"/>
</dbReference>
<feature type="transmembrane region" description="Helical" evidence="2">
    <location>
        <begin position="196"/>
        <end position="217"/>
    </location>
</feature>
<keyword evidence="4" id="KW-1185">Reference proteome</keyword>
<feature type="region of interest" description="Disordered" evidence="1">
    <location>
        <begin position="51"/>
        <end position="70"/>
    </location>
</feature>
<reference evidence="3 4" key="1">
    <citation type="submission" date="2024-11" db="EMBL/GenBank/DDBJ databases">
        <authorList>
            <person name="Heng Y.C."/>
            <person name="Lim A.C.H."/>
            <person name="Lee J.K.Y."/>
            <person name="Kittelmann S."/>
        </authorList>
    </citation>
    <scope>NUCLEOTIDE SEQUENCE [LARGE SCALE GENOMIC DNA]</scope>
    <source>
        <strain evidence="3 4">WILCCON 0269</strain>
    </source>
</reference>
<feature type="transmembrane region" description="Helical" evidence="2">
    <location>
        <begin position="73"/>
        <end position="96"/>
    </location>
</feature>
<protein>
    <recommendedName>
        <fullName evidence="5">Membrane-anchored protein</fullName>
    </recommendedName>
</protein>
<organism evidence="3 4">
    <name type="scientific">Candidatus Clostridium eludens</name>
    <dbReference type="NCBI Taxonomy" id="3381663"/>
    <lineage>
        <taxon>Bacteria</taxon>
        <taxon>Bacillati</taxon>
        <taxon>Bacillota</taxon>
        <taxon>Clostridia</taxon>
        <taxon>Eubacteriales</taxon>
        <taxon>Clostridiaceae</taxon>
        <taxon>Clostridium</taxon>
    </lineage>
</organism>
<feature type="transmembrane region" description="Helical" evidence="2">
    <location>
        <begin position="108"/>
        <end position="126"/>
    </location>
</feature>
<dbReference type="RefSeq" id="WP_406794895.1">
    <property type="nucleotide sequence ID" value="NZ_JBJHZX010000092.1"/>
</dbReference>
<accession>A0ABW8SSU6</accession>
<feature type="transmembrane region" description="Helical" evidence="2">
    <location>
        <begin position="250"/>
        <end position="271"/>
    </location>
</feature>
<comment type="caution">
    <text evidence="3">The sequence shown here is derived from an EMBL/GenBank/DDBJ whole genome shotgun (WGS) entry which is preliminary data.</text>
</comment>
<evidence type="ECO:0000313" key="3">
    <source>
        <dbReference type="EMBL" id="MFL0198782.1"/>
    </source>
</evidence>
<sequence length="286" mass="31208">MNTSMSKPLANTATPVQHALNKVPQVTILFWIIKLLSTLMGEAASDFLSRLGSQDHTGGPPPGMGQGPGGPQAGVSISFTPFMGIMCAVLIMTMILQIRSKRYVPWKYWLNVAAVAVFGTAAADAVHLGSLMITSAVFASILAIVLITWYVIEKTMDVHNINTLRREIFYWSTVLATFMLGTALGDFTAFSLNLGTLVSGLMFIGVIAIPALAYKLFHMDEIFCFWFAYIITRPLGASFADWLAHDRGLGTGPVSLVSIIIIIALVAYISFTYKKEKETIHNLQLP</sequence>
<feature type="transmembrane region" description="Helical" evidence="2">
    <location>
        <begin position="168"/>
        <end position="190"/>
    </location>
</feature>
<dbReference type="EMBL" id="JBJHZX010000092">
    <property type="protein sequence ID" value="MFL0198782.1"/>
    <property type="molecule type" value="Genomic_DNA"/>
</dbReference>
<keyword evidence="2" id="KW-1133">Transmembrane helix</keyword>
<keyword evidence="2" id="KW-0812">Transmembrane</keyword>
<keyword evidence="2" id="KW-0472">Membrane</keyword>
<evidence type="ECO:0000313" key="4">
    <source>
        <dbReference type="Proteomes" id="UP001623660"/>
    </source>
</evidence>
<feature type="transmembrane region" description="Helical" evidence="2">
    <location>
        <begin position="224"/>
        <end position="244"/>
    </location>
</feature>
<feature type="transmembrane region" description="Helical" evidence="2">
    <location>
        <begin position="132"/>
        <end position="152"/>
    </location>
</feature>
<proteinExistence type="predicted"/>